<reference evidence="1" key="1">
    <citation type="submission" date="2022-12" db="EMBL/GenBank/DDBJ databases">
        <authorList>
            <person name="Petersen C."/>
        </authorList>
    </citation>
    <scope>NUCLEOTIDE SEQUENCE</scope>
    <source>
        <strain evidence="1">IBT 29677</strain>
    </source>
</reference>
<evidence type="ECO:0000313" key="1">
    <source>
        <dbReference type="EMBL" id="KAJ5404623.1"/>
    </source>
</evidence>
<keyword evidence="2" id="KW-1185">Reference proteome</keyword>
<organism evidence="1 2">
    <name type="scientific">Penicillium cosmopolitanum</name>
    <dbReference type="NCBI Taxonomy" id="1131564"/>
    <lineage>
        <taxon>Eukaryota</taxon>
        <taxon>Fungi</taxon>
        <taxon>Dikarya</taxon>
        <taxon>Ascomycota</taxon>
        <taxon>Pezizomycotina</taxon>
        <taxon>Eurotiomycetes</taxon>
        <taxon>Eurotiomycetidae</taxon>
        <taxon>Eurotiales</taxon>
        <taxon>Aspergillaceae</taxon>
        <taxon>Penicillium</taxon>
    </lineage>
</organism>
<dbReference type="AlphaFoldDB" id="A0A9X0BCH0"/>
<proteinExistence type="predicted"/>
<dbReference type="Proteomes" id="UP001147747">
    <property type="component" value="Unassembled WGS sequence"/>
</dbReference>
<name>A0A9X0BCH0_9EURO</name>
<comment type="caution">
    <text evidence="1">The sequence shown here is derived from an EMBL/GenBank/DDBJ whole genome shotgun (WGS) entry which is preliminary data.</text>
</comment>
<sequence length="72" mass="8514">MAIDLIRYINSYKLPSIMTLYPSAFMLIRHRKLFLALKQHFKKQNNLYTFWSGKVTKKSEFLCVISEVQATV</sequence>
<gene>
    <name evidence="1" type="ORF">N7509_004494</name>
</gene>
<reference evidence="1" key="2">
    <citation type="journal article" date="2023" name="IMA Fungus">
        <title>Comparative genomic study of the Penicillium genus elucidates a diverse pangenome and 15 lateral gene transfer events.</title>
        <authorList>
            <person name="Petersen C."/>
            <person name="Sorensen T."/>
            <person name="Nielsen M.R."/>
            <person name="Sondergaard T.E."/>
            <person name="Sorensen J.L."/>
            <person name="Fitzpatrick D.A."/>
            <person name="Frisvad J.C."/>
            <person name="Nielsen K.L."/>
        </authorList>
    </citation>
    <scope>NUCLEOTIDE SEQUENCE</scope>
    <source>
        <strain evidence="1">IBT 29677</strain>
    </source>
</reference>
<dbReference type="RefSeq" id="XP_056491865.1">
    <property type="nucleotide sequence ID" value="XM_056629131.1"/>
</dbReference>
<accession>A0A9X0BCH0</accession>
<evidence type="ECO:0000313" key="2">
    <source>
        <dbReference type="Proteomes" id="UP001147747"/>
    </source>
</evidence>
<protein>
    <submittedName>
        <fullName evidence="1">Uncharacterized protein</fullName>
    </submittedName>
</protein>
<dbReference type="EMBL" id="JAPZBU010000005">
    <property type="protein sequence ID" value="KAJ5404623.1"/>
    <property type="molecule type" value="Genomic_DNA"/>
</dbReference>
<dbReference type="GeneID" id="81368111"/>